<sequence length="215" mass="25434">MNIKNWTTNRLILQSTKEEDFDELCEFLLDYQVSKYIPKYPHQIRSIEDAKPFFMKHLFNDLTVYTIRIKENNEAIGQYGYYQNDEMLAVFYWLGSEFQGKGYASEATIEFSNYIFQKSPKPKFVISLHDDNLKSRKLAQKIIDYMIKENPEWNFLDHDDGCETYEVVSIDEKTVKLKQNENNEIRIVNKSTFPDEFMSVGAKEIVDTRSLIITK</sequence>
<name>A0ABR2HHI8_9EUKA</name>
<dbReference type="InterPro" id="IPR051531">
    <property type="entry name" value="N-acetyltransferase"/>
</dbReference>
<dbReference type="InterPro" id="IPR016181">
    <property type="entry name" value="Acyl_CoA_acyltransferase"/>
</dbReference>
<dbReference type="PANTHER" id="PTHR43792">
    <property type="entry name" value="GNAT FAMILY, PUTATIVE (AFU_ORTHOLOGUE AFUA_3G00765)-RELATED-RELATED"/>
    <property type="match status" value="1"/>
</dbReference>
<accession>A0ABR2HHI8</accession>
<comment type="caution">
    <text evidence="2">The sequence shown here is derived from an EMBL/GenBank/DDBJ whole genome shotgun (WGS) entry which is preliminary data.</text>
</comment>
<dbReference type="EMBL" id="JAPFFF010000028">
    <property type="protein sequence ID" value="KAK8847285.1"/>
    <property type="molecule type" value="Genomic_DNA"/>
</dbReference>
<evidence type="ECO:0000313" key="3">
    <source>
        <dbReference type="Proteomes" id="UP001470230"/>
    </source>
</evidence>
<reference evidence="2 3" key="1">
    <citation type="submission" date="2024-04" db="EMBL/GenBank/DDBJ databases">
        <title>Tritrichomonas musculus Genome.</title>
        <authorList>
            <person name="Alves-Ferreira E."/>
            <person name="Grigg M."/>
            <person name="Lorenzi H."/>
            <person name="Galac M."/>
        </authorList>
    </citation>
    <scope>NUCLEOTIDE SEQUENCE [LARGE SCALE GENOMIC DNA]</scope>
    <source>
        <strain evidence="2 3">EAF2021</strain>
    </source>
</reference>
<dbReference type="Gene3D" id="3.40.630.30">
    <property type="match status" value="1"/>
</dbReference>
<dbReference type="Pfam" id="PF13302">
    <property type="entry name" value="Acetyltransf_3"/>
    <property type="match status" value="1"/>
</dbReference>
<dbReference type="SUPFAM" id="SSF55729">
    <property type="entry name" value="Acyl-CoA N-acyltransferases (Nat)"/>
    <property type="match status" value="1"/>
</dbReference>
<evidence type="ECO:0000313" key="2">
    <source>
        <dbReference type="EMBL" id="KAK8847285.1"/>
    </source>
</evidence>
<evidence type="ECO:0000259" key="1">
    <source>
        <dbReference type="Pfam" id="PF13302"/>
    </source>
</evidence>
<dbReference type="Proteomes" id="UP001470230">
    <property type="component" value="Unassembled WGS sequence"/>
</dbReference>
<dbReference type="InterPro" id="IPR000182">
    <property type="entry name" value="GNAT_dom"/>
</dbReference>
<protein>
    <recommendedName>
        <fullName evidence="1">N-acetyltransferase domain-containing protein</fullName>
    </recommendedName>
</protein>
<gene>
    <name evidence="2" type="ORF">M9Y10_019872</name>
</gene>
<proteinExistence type="predicted"/>
<organism evidence="2 3">
    <name type="scientific">Tritrichomonas musculus</name>
    <dbReference type="NCBI Taxonomy" id="1915356"/>
    <lineage>
        <taxon>Eukaryota</taxon>
        <taxon>Metamonada</taxon>
        <taxon>Parabasalia</taxon>
        <taxon>Tritrichomonadida</taxon>
        <taxon>Tritrichomonadidae</taxon>
        <taxon>Tritrichomonas</taxon>
    </lineage>
</organism>
<feature type="domain" description="N-acetyltransferase" evidence="1">
    <location>
        <begin position="10"/>
        <end position="142"/>
    </location>
</feature>
<keyword evidence="3" id="KW-1185">Reference proteome</keyword>